<reference evidence="1 2" key="1">
    <citation type="submission" date="2023-09" db="EMBL/GenBank/DDBJ databases">
        <authorList>
            <person name="Rey-Velasco X."/>
        </authorList>
    </citation>
    <scope>NUCLEOTIDE SEQUENCE [LARGE SCALE GENOMIC DNA]</scope>
    <source>
        <strain evidence="1 2">F260</strain>
    </source>
</reference>
<accession>A0ABU3CPA9</accession>
<keyword evidence="1" id="KW-0808">Transferase</keyword>
<dbReference type="EC" id="2.4.-.-" evidence="1"/>
<dbReference type="RefSeq" id="WP_311496283.1">
    <property type="nucleotide sequence ID" value="NZ_JAVRHO010000032.1"/>
</dbReference>
<name>A0ABU3CPA9_9FLAO</name>
<dbReference type="Gene3D" id="3.40.50.2000">
    <property type="entry name" value="Glycogen Phosphorylase B"/>
    <property type="match status" value="1"/>
</dbReference>
<organism evidence="1 2">
    <name type="scientific">Autumnicola lenta</name>
    <dbReference type="NCBI Taxonomy" id="3075593"/>
    <lineage>
        <taxon>Bacteria</taxon>
        <taxon>Pseudomonadati</taxon>
        <taxon>Bacteroidota</taxon>
        <taxon>Flavobacteriia</taxon>
        <taxon>Flavobacteriales</taxon>
        <taxon>Flavobacteriaceae</taxon>
        <taxon>Autumnicola</taxon>
    </lineage>
</organism>
<evidence type="ECO:0000313" key="1">
    <source>
        <dbReference type="EMBL" id="MDT0648184.1"/>
    </source>
</evidence>
<dbReference type="Pfam" id="PF13692">
    <property type="entry name" value="Glyco_trans_1_4"/>
    <property type="match status" value="1"/>
</dbReference>
<comment type="caution">
    <text evidence="1">The sequence shown here is derived from an EMBL/GenBank/DDBJ whole genome shotgun (WGS) entry which is preliminary data.</text>
</comment>
<dbReference type="GO" id="GO:0016757">
    <property type="term" value="F:glycosyltransferase activity"/>
    <property type="evidence" value="ECO:0007669"/>
    <property type="project" value="UniProtKB-KW"/>
</dbReference>
<dbReference type="EMBL" id="JAVRHO010000032">
    <property type="protein sequence ID" value="MDT0648184.1"/>
    <property type="molecule type" value="Genomic_DNA"/>
</dbReference>
<keyword evidence="2" id="KW-1185">Reference proteome</keyword>
<sequence>MKKLLVIGYVWPEPDSSAAGSRMIQLLEFFLAENYQITFASTAHKTPFMANLEELGVLTEEIAVNDPDFDRFLYKLNPEVVLFDRFMIEEQFGWRVEKICPDAIKILDTEDLHFLRNARMEAQKWQLSAKTVYMDSELTKREIAAIYRSDLSLIISEVEMQILQSDFGISENILLYLPFMFNPVSEEYIQFSPSFKERKNFISIGTFKHKPNWNAVLRLKQEIWPLIRQELPEAEIHIYGSYPTKKVLDLHNPETGFLVKGRAGSASEVMKNAKVLLAPLQFGAGLKGKFIDAMRCGTPSVTTRIGAEGISEKNNWSGFIEDKNEAFAEKAVVLYTDREIWEKAHHAGFSIINSRFSKEFFEQIFRRKLQKIKRSLISHRKSNFTGSMLRHHLHRSTYFMSKYIQEKNKKTAD</sequence>
<gene>
    <name evidence="1" type="ORF">RM545_15935</name>
</gene>
<keyword evidence="1" id="KW-0328">Glycosyltransferase</keyword>
<dbReference type="Proteomes" id="UP001245285">
    <property type="component" value="Unassembled WGS sequence"/>
</dbReference>
<protein>
    <submittedName>
        <fullName evidence="1">Glycosyltransferase</fullName>
        <ecNumber evidence="1">2.4.-.-</ecNumber>
    </submittedName>
</protein>
<evidence type="ECO:0000313" key="2">
    <source>
        <dbReference type="Proteomes" id="UP001245285"/>
    </source>
</evidence>
<dbReference type="SUPFAM" id="SSF53756">
    <property type="entry name" value="UDP-Glycosyltransferase/glycogen phosphorylase"/>
    <property type="match status" value="1"/>
</dbReference>
<proteinExistence type="predicted"/>